<evidence type="ECO:0000313" key="2">
    <source>
        <dbReference type="EMBL" id="KAF9496918.1"/>
    </source>
</evidence>
<protein>
    <recommendedName>
        <fullName evidence="1">DUF7770 domain-containing protein</fullName>
    </recommendedName>
</protein>
<keyword evidence="3" id="KW-1185">Reference proteome</keyword>
<evidence type="ECO:0000313" key="3">
    <source>
        <dbReference type="Proteomes" id="UP000807025"/>
    </source>
</evidence>
<name>A0A9P6A199_PLEER</name>
<dbReference type="Pfam" id="PF24968">
    <property type="entry name" value="DUF7770"/>
    <property type="match status" value="1"/>
</dbReference>
<dbReference type="EMBL" id="MU154548">
    <property type="protein sequence ID" value="KAF9496918.1"/>
    <property type="molecule type" value="Genomic_DNA"/>
</dbReference>
<gene>
    <name evidence="2" type="ORF">BDN71DRAFT_674836</name>
</gene>
<feature type="domain" description="DUF7770" evidence="1">
    <location>
        <begin position="84"/>
        <end position="218"/>
    </location>
</feature>
<proteinExistence type="predicted"/>
<comment type="caution">
    <text evidence="2">The sequence shown here is derived from an EMBL/GenBank/DDBJ whole genome shotgun (WGS) entry which is preliminary data.</text>
</comment>
<dbReference type="AlphaFoldDB" id="A0A9P6A199"/>
<organism evidence="2 3">
    <name type="scientific">Pleurotus eryngii</name>
    <name type="common">Boletus of the steppes</name>
    <dbReference type="NCBI Taxonomy" id="5323"/>
    <lineage>
        <taxon>Eukaryota</taxon>
        <taxon>Fungi</taxon>
        <taxon>Dikarya</taxon>
        <taxon>Basidiomycota</taxon>
        <taxon>Agaricomycotina</taxon>
        <taxon>Agaricomycetes</taxon>
        <taxon>Agaricomycetidae</taxon>
        <taxon>Agaricales</taxon>
        <taxon>Pleurotineae</taxon>
        <taxon>Pleurotaceae</taxon>
        <taxon>Pleurotus</taxon>
    </lineage>
</organism>
<sequence length="284" mass="32221">MIYTLQLSYQILGRPSRFTVVHGPAMLPPLKLTHMPFICIEKLDEEDIHAEISSIVLYTHLWAQGICDERFHLRTVKGTKKNPAAPPHPSNHVSLWLILAGREDHAVMVDIIAEQRTDTNSSLNDLKNLHGLVRLSSKDRNTAEHVGCVFEDMAIVKGLTPLHVLNFIRIRGLQHYTFTPCNKGRLGCRYWLYVLYREVESASLVAPGGGKTLKMYLLRFHNRAGGGQRKNTNAWVWDAEHDWEDLPAGNFYVPKCKIDISHCLEDTAPAQFNNGQRGKCLFVD</sequence>
<reference evidence="2" key="1">
    <citation type="submission" date="2020-11" db="EMBL/GenBank/DDBJ databases">
        <authorList>
            <consortium name="DOE Joint Genome Institute"/>
            <person name="Ahrendt S."/>
            <person name="Riley R."/>
            <person name="Andreopoulos W."/>
            <person name="Labutti K."/>
            <person name="Pangilinan J."/>
            <person name="Ruiz-Duenas F.J."/>
            <person name="Barrasa J.M."/>
            <person name="Sanchez-Garcia M."/>
            <person name="Camarero S."/>
            <person name="Miyauchi S."/>
            <person name="Serrano A."/>
            <person name="Linde D."/>
            <person name="Babiker R."/>
            <person name="Drula E."/>
            <person name="Ayuso-Fernandez I."/>
            <person name="Pacheco R."/>
            <person name="Padilla G."/>
            <person name="Ferreira P."/>
            <person name="Barriuso J."/>
            <person name="Kellner H."/>
            <person name="Castanera R."/>
            <person name="Alfaro M."/>
            <person name="Ramirez L."/>
            <person name="Pisabarro A.G."/>
            <person name="Kuo A."/>
            <person name="Tritt A."/>
            <person name="Lipzen A."/>
            <person name="He G."/>
            <person name="Yan M."/>
            <person name="Ng V."/>
            <person name="Cullen D."/>
            <person name="Martin F."/>
            <person name="Rosso M.-N."/>
            <person name="Henrissat B."/>
            <person name="Hibbett D."/>
            <person name="Martinez A.T."/>
            <person name="Grigoriev I.V."/>
        </authorList>
    </citation>
    <scope>NUCLEOTIDE SEQUENCE</scope>
    <source>
        <strain evidence="2">ATCC 90797</strain>
    </source>
</reference>
<dbReference type="OrthoDB" id="3527137at2759"/>
<dbReference type="InterPro" id="IPR056672">
    <property type="entry name" value="DUF7770"/>
</dbReference>
<accession>A0A9P6A199</accession>
<evidence type="ECO:0000259" key="1">
    <source>
        <dbReference type="Pfam" id="PF24968"/>
    </source>
</evidence>
<dbReference type="Proteomes" id="UP000807025">
    <property type="component" value="Unassembled WGS sequence"/>
</dbReference>